<accession>A0ABN1JLW0</accession>
<reference evidence="1 2" key="1">
    <citation type="journal article" date="2019" name="Int. J. Syst. Evol. Microbiol.">
        <title>The Global Catalogue of Microorganisms (GCM) 10K type strain sequencing project: providing services to taxonomists for standard genome sequencing and annotation.</title>
        <authorList>
            <consortium name="The Broad Institute Genomics Platform"/>
            <consortium name="The Broad Institute Genome Sequencing Center for Infectious Disease"/>
            <person name="Wu L."/>
            <person name="Ma J."/>
        </authorList>
    </citation>
    <scope>NUCLEOTIDE SEQUENCE [LARGE SCALE GENOMIC DNA]</scope>
    <source>
        <strain evidence="1 2">JCM 15503</strain>
    </source>
</reference>
<evidence type="ECO:0000313" key="2">
    <source>
        <dbReference type="Proteomes" id="UP001500279"/>
    </source>
</evidence>
<proteinExistence type="predicted"/>
<dbReference type="Proteomes" id="UP001500279">
    <property type="component" value="Unassembled WGS sequence"/>
</dbReference>
<comment type="caution">
    <text evidence="1">The sequence shown here is derived from an EMBL/GenBank/DDBJ whole genome shotgun (WGS) entry which is preliminary data.</text>
</comment>
<evidence type="ECO:0000313" key="1">
    <source>
        <dbReference type="EMBL" id="GAA0741841.1"/>
    </source>
</evidence>
<protein>
    <submittedName>
        <fullName evidence="1">Sulfotransferase family 2 domain-containing protein</fullName>
    </submittedName>
</protein>
<dbReference type="InterPro" id="IPR027417">
    <property type="entry name" value="P-loop_NTPase"/>
</dbReference>
<dbReference type="Gene3D" id="3.40.50.300">
    <property type="entry name" value="P-loop containing nucleotide triphosphate hydrolases"/>
    <property type="match status" value="1"/>
</dbReference>
<name>A0ABN1JLW0_9BURK</name>
<keyword evidence="2" id="KW-1185">Reference proteome</keyword>
<dbReference type="EMBL" id="BAAAEW010000004">
    <property type="protein sequence ID" value="GAA0741841.1"/>
    <property type="molecule type" value="Genomic_DNA"/>
</dbReference>
<organism evidence="1 2">
    <name type="scientific">Ideonella azotifigens</name>
    <dbReference type="NCBI Taxonomy" id="513160"/>
    <lineage>
        <taxon>Bacteria</taxon>
        <taxon>Pseudomonadati</taxon>
        <taxon>Pseudomonadota</taxon>
        <taxon>Betaproteobacteria</taxon>
        <taxon>Burkholderiales</taxon>
        <taxon>Sphaerotilaceae</taxon>
        <taxon>Ideonella</taxon>
    </lineage>
</organism>
<dbReference type="RefSeq" id="WP_141287504.1">
    <property type="nucleotide sequence ID" value="NZ_BAAAEW010000004.1"/>
</dbReference>
<gene>
    <name evidence="1" type="ORF">GCM10009107_04740</name>
</gene>
<sequence length="249" mass="27907">MRPRLVLFHYHLFKNAGTSLDKVLHENFGSRWLTREFEDRPAEEHAQEVQDWLEASPDALAFSSHTALLPPPRQPGLQVFPLVFLRHPLDRIASAYSFERKQLGDHGFGAALAQSTSLAGYIRTRLTMPQDRQCRNFQTARLAPMYAAEAGSERERAVAALQRLPFVGIVEHFDASMAQLTQLIAPAFPEFRSFSVMENSSRGADLDLAARLAQLRETLGDEVYALLEASNADDLVLYDAACELMAEFA</sequence>